<keyword evidence="3" id="KW-1185">Reference proteome</keyword>
<evidence type="ECO:0008006" key="4">
    <source>
        <dbReference type="Google" id="ProtNLM"/>
    </source>
</evidence>
<gene>
    <name evidence="2" type="ORF">HPB48_022913</name>
</gene>
<feature type="compositionally biased region" description="Pro residues" evidence="1">
    <location>
        <begin position="223"/>
        <end position="233"/>
    </location>
</feature>
<evidence type="ECO:0000313" key="3">
    <source>
        <dbReference type="Proteomes" id="UP000821853"/>
    </source>
</evidence>
<reference evidence="2 3" key="1">
    <citation type="journal article" date="2020" name="Cell">
        <title>Large-Scale Comparative Analyses of Tick Genomes Elucidate Their Genetic Diversity and Vector Capacities.</title>
        <authorList>
            <consortium name="Tick Genome and Microbiome Consortium (TIGMIC)"/>
            <person name="Jia N."/>
            <person name="Wang J."/>
            <person name="Shi W."/>
            <person name="Du L."/>
            <person name="Sun Y."/>
            <person name="Zhan W."/>
            <person name="Jiang J.F."/>
            <person name="Wang Q."/>
            <person name="Zhang B."/>
            <person name="Ji P."/>
            <person name="Bell-Sakyi L."/>
            <person name="Cui X.M."/>
            <person name="Yuan T.T."/>
            <person name="Jiang B.G."/>
            <person name="Yang W.F."/>
            <person name="Lam T.T."/>
            <person name="Chang Q.C."/>
            <person name="Ding S.J."/>
            <person name="Wang X.J."/>
            <person name="Zhu J.G."/>
            <person name="Ruan X.D."/>
            <person name="Zhao L."/>
            <person name="Wei J.T."/>
            <person name="Ye R.Z."/>
            <person name="Que T.C."/>
            <person name="Du C.H."/>
            <person name="Zhou Y.H."/>
            <person name="Cheng J.X."/>
            <person name="Dai P.F."/>
            <person name="Guo W.B."/>
            <person name="Han X.H."/>
            <person name="Huang E.J."/>
            <person name="Li L.F."/>
            <person name="Wei W."/>
            <person name="Gao Y.C."/>
            <person name="Liu J.Z."/>
            <person name="Shao H.Z."/>
            <person name="Wang X."/>
            <person name="Wang C.C."/>
            <person name="Yang T.C."/>
            <person name="Huo Q.B."/>
            <person name="Li W."/>
            <person name="Chen H.Y."/>
            <person name="Chen S.E."/>
            <person name="Zhou L.G."/>
            <person name="Ni X.B."/>
            <person name="Tian J.H."/>
            <person name="Sheng Y."/>
            <person name="Liu T."/>
            <person name="Pan Y.S."/>
            <person name="Xia L.Y."/>
            <person name="Li J."/>
            <person name="Zhao F."/>
            <person name="Cao W.C."/>
        </authorList>
    </citation>
    <scope>NUCLEOTIDE SEQUENCE [LARGE SCALE GENOMIC DNA]</scope>
    <source>
        <strain evidence="2">HaeL-2018</strain>
    </source>
</reference>
<protein>
    <recommendedName>
        <fullName evidence="4">Tick transposon</fullName>
    </recommendedName>
</protein>
<dbReference type="AlphaFoldDB" id="A0A9J6FTD3"/>
<name>A0A9J6FTD3_HAELO</name>
<accession>A0A9J6FTD3</accession>
<feature type="compositionally biased region" description="Basic and acidic residues" evidence="1">
    <location>
        <begin position="54"/>
        <end position="68"/>
    </location>
</feature>
<dbReference type="EMBL" id="JABSTR010000004">
    <property type="protein sequence ID" value="KAH9366095.1"/>
    <property type="molecule type" value="Genomic_DNA"/>
</dbReference>
<sequence length="233" mass="25507">MSAVANFGKGYVGQTARALLPGGSRSSATAVAGPKIYIRWFPAHMGATVGGRPNRNEEADSTARELTHRAAGTPPSRQLPATDPCPITNYSDLLVWYREQRRSMARPHHRLSREEEVHLRRLQTGTVLTPVLARHVRPGHYASATCSVCCAVLADLPHVLWGCNEHERRGYPQTLPERINSGLVSTNLLEQRTVVQLLVTALSRQRRAETGAERPSDGRVVPRAPPGHAPGAR</sequence>
<dbReference type="Proteomes" id="UP000821853">
    <property type="component" value="Chromosome 2"/>
</dbReference>
<organism evidence="2 3">
    <name type="scientific">Haemaphysalis longicornis</name>
    <name type="common">Bush tick</name>
    <dbReference type="NCBI Taxonomy" id="44386"/>
    <lineage>
        <taxon>Eukaryota</taxon>
        <taxon>Metazoa</taxon>
        <taxon>Ecdysozoa</taxon>
        <taxon>Arthropoda</taxon>
        <taxon>Chelicerata</taxon>
        <taxon>Arachnida</taxon>
        <taxon>Acari</taxon>
        <taxon>Parasitiformes</taxon>
        <taxon>Ixodida</taxon>
        <taxon>Ixodoidea</taxon>
        <taxon>Ixodidae</taxon>
        <taxon>Haemaphysalinae</taxon>
        <taxon>Haemaphysalis</taxon>
    </lineage>
</organism>
<comment type="caution">
    <text evidence="2">The sequence shown here is derived from an EMBL/GenBank/DDBJ whole genome shotgun (WGS) entry which is preliminary data.</text>
</comment>
<feature type="region of interest" description="Disordered" evidence="1">
    <location>
        <begin position="205"/>
        <end position="233"/>
    </location>
</feature>
<evidence type="ECO:0000256" key="1">
    <source>
        <dbReference type="SAM" id="MobiDB-lite"/>
    </source>
</evidence>
<feature type="region of interest" description="Disordered" evidence="1">
    <location>
        <begin position="48"/>
        <end position="83"/>
    </location>
</feature>
<evidence type="ECO:0000313" key="2">
    <source>
        <dbReference type="EMBL" id="KAH9366095.1"/>
    </source>
</evidence>
<proteinExistence type="predicted"/>
<dbReference type="VEuPathDB" id="VectorBase:HLOH_056029"/>
<feature type="compositionally biased region" description="Basic and acidic residues" evidence="1">
    <location>
        <begin position="206"/>
        <end position="217"/>
    </location>
</feature>